<dbReference type="PANTHER" id="PTHR12234:SF1">
    <property type="entry name" value="FORMIMINOTRANSFERASE N-TERMINAL SUBDOMAIN-CONTAINING PROTEIN"/>
    <property type="match status" value="1"/>
</dbReference>
<reference evidence="5" key="1">
    <citation type="submission" date="2020-05" db="EMBL/GenBank/DDBJ databases">
        <authorList>
            <person name="Chiriac C."/>
            <person name="Salcher M."/>
            <person name="Ghai R."/>
            <person name="Kavagutti S V."/>
        </authorList>
    </citation>
    <scope>NUCLEOTIDE SEQUENCE</scope>
</reference>
<evidence type="ECO:0000259" key="3">
    <source>
        <dbReference type="SMART" id="SM01221"/>
    </source>
</evidence>
<dbReference type="GO" id="GO:0005542">
    <property type="term" value="F:folic acid binding"/>
    <property type="evidence" value="ECO:0007669"/>
    <property type="project" value="InterPro"/>
</dbReference>
<dbReference type="InterPro" id="IPR037070">
    <property type="entry name" value="Formiminotransferase_C_sf"/>
</dbReference>
<evidence type="ECO:0000313" key="5">
    <source>
        <dbReference type="EMBL" id="CAB4336865.1"/>
    </source>
</evidence>
<dbReference type="InterPro" id="IPR013802">
    <property type="entry name" value="Formiminotransferase_C"/>
</dbReference>
<keyword evidence="2" id="KW-0808">Transferase</keyword>
<proteinExistence type="predicted"/>
<sequence>MPLNPATLLTAVPNVSEGADERKVAQIAAAFDSTDGARLLAQPHSDADHGRSVFTLAGEPGRLSDALVAGTRAACEQISLSSHGGMHPHVGVVDVVPVVFLDEARRGAAMAEALVTADLLGEELGLSVFLYGILSGGRSRAQLRKGGLAGLTARVEAGEIESDFGPSIPDPAKGATLVAARPPLVAFNLELGPPATIEDAKRIAANIREGGSGGLPGVRAIGLELPHRGGVAQVSMNIEDHTRVSLAEVVAAVSADARVSEAELVGLAPAAAFDGFPDQLHCRNRATLEDALGF</sequence>
<dbReference type="Pfam" id="PF07837">
    <property type="entry name" value="FTCD_N"/>
    <property type="match status" value="1"/>
</dbReference>
<dbReference type="InterPro" id="IPR037064">
    <property type="entry name" value="Formiminotransferase_N_sf"/>
</dbReference>
<dbReference type="EMBL" id="CAESAN010000012">
    <property type="protein sequence ID" value="CAB4336865.1"/>
    <property type="molecule type" value="Genomic_DNA"/>
</dbReference>
<organism evidence="5">
    <name type="scientific">freshwater metagenome</name>
    <dbReference type="NCBI Taxonomy" id="449393"/>
    <lineage>
        <taxon>unclassified sequences</taxon>
        <taxon>metagenomes</taxon>
        <taxon>ecological metagenomes</taxon>
    </lineage>
</organism>
<dbReference type="AlphaFoldDB" id="A0A6J5Z2C9"/>
<evidence type="ECO:0000256" key="1">
    <source>
        <dbReference type="ARBA" id="ARBA00012252"/>
    </source>
</evidence>
<protein>
    <recommendedName>
        <fullName evidence="1">glutamate formimidoyltransferase</fullName>
        <ecNumber evidence="1">2.1.2.5</ecNumber>
    </recommendedName>
</protein>
<dbReference type="Gene3D" id="3.30.70.670">
    <property type="entry name" value="Formiminotransferase, C-terminal subdomain"/>
    <property type="match status" value="1"/>
</dbReference>
<evidence type="ECO:0000259" key="4">
    <source>
        <dbReference type="SMART" id="SM01222"/>
    </source>
</evidence>
<dbReference type="InterPro" id="IPR051623">
    <property type="entry name" value="FTCD"/>
</dbReference>
<dbReference type="Gene3D" id="3.30.990.10">
    <property type="entry name" value="Formiminotransferase, N-terminal subdomain"/>
    <property type="match status" value="1"/>
</dbReference>
<dbReference type="SMART" id="SM01222">
    <property type="entry name" value="FTCD_N"/>
    <property type="match status" value="1"/>
</dbReference>
<evidence type="ECO:0000256" key="2">
    <source>
        <dbReference type="ARBA" id="ARBA00022679"/>
    </source>
</evidence>
<dbReference type="InterPro" id="IPR012886">
    <property type="entry name" value="Formiminotransferase_N"/>
</dbReference>
<dbReference type="Pfam" id="PF02971">
    <property type="entry name" value="FTCD"/>
    <property type="match status" value="1"/>
</dbReference>
<accession>A0A6J5Z2C9</accession>
<dbReference type="InterPro" id="IPR022384">
    <property type="entry name" value="FormiminoTrfase_cat_dom_sf"/>
</dbReference>
<feature type="domain" description="Formiminotransferase N-terminal subdomain" evidence="4">
    <location>
        <begin position="7"/>
        <end position="182"/>
    </location>
</feature>
<name>A0A6J5Z2C9_9ZZZZ</name>
<dbReference type="SUPFAM" id="SSF55116">
    <property type="entry name" value="Formiminotransferase domain of formiminotransferase-cyclodeaminase"/>
    <property type="match status" value="2"/>
</dbReference>
<dbReference type="SMART" id="SM01221">
    <property type="entry name" value="FTCD"/>
    <property type="match status" value="1"/>
</dbReference>
<dbReference type="GO" id="GO:0030409">
    <property type="term" value="F:glutamate formimidoyltransferase activity"/>
    <property type="evidence" value="ECO:0007669"/>
    <property type="project" value="UniProtKB-EC"/>
</dbReference>
<feature type="domain" description="Formiminotransferase C-terminal subdomain" evidence="3">
    <location>
        <begin position="183"/>
        <end position="291"/>
    </location>
</feature>
<gene>
    <name evidence="5" type="ORF">UFOPK3547_00244</name>
</gene>
<dbReference type="EC" id="2.1.2.5" evidence="1"/>
<dbReference type="PANTHER" id="PTHR12234">
    <property type="entry name" value="FORMIMINOTRANSFERASE-CYCLODEAMINASE"/>
    <property type="match status" value="1"/>
</dbReference>